<dbReference type="AlphaFoldDB" id="A0A2I1H477"/>
<proteinExistence type="predicted"/>
<evidence type="ECO:0000313" key="5">
    <source>
        <dbReference type="Proteomes" id="UP000234323"/>
    </source>
</evidence>
<dbReference type="VEuPathDB" id="FungiDB:RhiirA1_448631"/>
<evidence type="ECO:0000259" key="3">
    <source>
        <dbReference type="PROSITE" id="PS51497"/>
    </source>
</evidence>
<dbReference type="VEuPathDB" id="FungiDB:FUN_002245"/>
<accession>A0A2I1H477</accession>
<dbReference type="EMBL" id="LLXI01001440">
    <property type="protein sequence ID" value="PKY53683.1"/>
    <property type="molecule type" value="Genomic_DNA"/>
</dbReference>
<organism evidence="4 5">
    <name type="scientific">Rhizophagus irregularis</name>
    <dbReference type="NCBI Taxonomy" id="588596"/>
    <lineage>
        <taxon>Eukaryota</taxon>
        <taxon>Fungi</taxon>
        <taxon>Fungi incertae sedis</taxon>
        <taxon>Mucoromycota</taxon>
        <taxon>Glomeromycotina</taxon>
        <taxon>Glomeromycetes</taxon>
        <taxon>Glomerales</taxon>
        <taxon>Glomeraceae</taxon>
        <taxon>Rhizophagus</taxon>
    </lineage>
</organism>
<evidence type="ECO:0000256" key="1">
    <source>
        <dbReference type="SAM" id="MobiDB-lite"/>
    </source>
</evidence>
<feature type="region of interest" description="Disordered" evidence="1">
    <location>
        <begin position="288"/>
        <end position="348"/>
    </location>
</feature>
<dbReference type="SMART" id="SM00165">
    <property type="entry name" value="UBA"/>
    <property type="match status" value="1"/>
</dbReference>
<dbReference type="Gene3D" id="1.10.8.10">
    <property type="entry name" value="DNA helicase RuvA subunit, C-terminal domain"/>
    <property type="match status" value="1"/>
</dbReference>
<dbReference type="VEuPathDB" id="FungiDB:RhiirFUN_002306"/>
<dbReference type="PROSITE" id="PS50030">
    <property type="entry name" value="UBA"/>
    <property type="match status" value="1"/>
</dbReference>
<evidence type="ECO:0008006" key="6">
    <source>
        <dbReference type="Google" id="ProtNLM"/>
    </source>
</evidence>
<comment type="caution">
    <text evidence="4">The sequence shown here is derived from an EMBL/GenBank/DDBJ whole genome shotgun (WGS) entry which is preliminary data.</text>
</comment>
<sequence>MAHTTASSIYSAAEDVPLILAPQFSALKSITLPQDFNLDLPQVASIRIKNHDFQLERRIIAESERYKQENATLTQLRAQKLQALQEERIRKQKEEARKIAPGFLDTNLRILTPVPVNNTQRKTSQQAESGNNIINVSENVIDEQKVHVRSASDDMVLHGKMKSKEEGDETKPVKSFYSEFEDPPRKPWEQSNIIQDDISIFIRSPISSNEANNLVANGGVTGSSNFLGTSANHDMMVTNQNHPRSFHASPLLQPSVGAPLPSQLSNQTFAPDLLSNNLANLQISQNTPLNIHNNTTPPVKSYSAPSSSQERRPLLQPYSTPPIPPKEVLPTSSSSPKNEEHDSDDNSDLINKFINMGFTKEQAIDALVRHDYDLQKATNYLLDLQ</sequence>
<dbReference type="Proteomes" id="UP000234323">
    <property type="component" value="Unassembled WGS sequence"/>
</dbReference>
<protein>
    <recommendedName>
        <fullName evidence="6">UBA domain-containing protein</fullName>
    </recommendedName>
</protein>
<evidence type="ECO:0000313" key="4">
    <source>
        <dbReference type="EMBL" id="PKY53683.1"/>
    </source>
</evidence>
<feature type="region of interest" description="Disordered" evidence="1">
    <location>
        <begin position="235"/>
        <end position="264"/>
    </location>
</feature>
<dbReference type="InterPro" id="IPR015940">
    <property type="entry name" value="UBA"/>
</dbReference>
<feature type="compositionally biased region" description="Polar residues" evidence="1">
    <location>
        <begin position="288"/>
        <end position="308"/>
    </location>
</feature>
<gene>
    <name evidence="4" type="ORF">RhiirA4_472044</name>
</gene>
<reference evidence="4 5" key="1">
    <citation type="submission" date="2015-10" db="EMBL/GenBank/DDBJ databases">
        <title>Genome analyses suggest a sexual origin of heterokaryosis in a supposedly ancient asexual fungus.</title>
        <authorList>
            <person name="Ropars J."/>
            <person name="Sedzielewska K."/>
            <person name="Noel J."/>
            <person name="Charron P."/>
            <person name="Farinelli L."/>
            <person name="Marton T."/>
            <person name="Kruger M."/>
            <person name="Pelin A."/>
            <person name="Brachmann A."/>
            <person name="Corradi N."/>
        </authorList>
    </citation>
    <scope>NUCLEOTIDE SEQUENCE [LARGE SCALE GENOMIC DNA]</scope>
    <source>
        <strain evidence="4 5">A4</strain>
    </source>
</reference>
<evidence type="ECO:0000259" key="2">
    <source>
        <dbReference type="PROSITE" id="PS50030"/>
    </source>
</evidence>
<dbReference type="InterPro" id="IPR009060">
    <property type="entry name" value="UBA-like_sf"/>
</dbReference>
<dbReference type="SUPFAM" id="SSF46934">
    <property type="entry name" value="UBA-like"/>
    <property type="match status" value="1"/>
</dbReference>
<name>A0A2I1H477_9GLOM</name>
<feature type="region of interest" description="Disordered" evidence="1">
    <location>
        <begin position="163"/>
        <end position="189"/>
    </location>
</feature>
<dbReference type="Pfam" id="PF00627">
    <property type="entry name" value="UBA"/>
    <property type="match status" value="1"/>
</dbReference>
<dbReference type="InterPro" id="IPR023340">
    <property type="entry name" value="UMA"/>
</dbReference>
<dbReference type="PROSITE" id="PS51497">
    <property type="entry name" value="UMA"/>
    <property type="match status" value="1"/>
</dbReference>
<keyword evidence="5" id="KW-1185">Reference proteome</keyword>
<feature type="domain" description="UBA" evidence="2">
    <location>
        <begin position="342"/>
        <end position="384"/>
    </location>
</feature>
<feature type="domain" description="UMA" evidence="3">
    <location>
        <begin position="13"/>
        <end position="60"/>
    </location>
</feature>
<feature type="compositionally biased region" description="Basic and acidic residues" evidence="1">
    <location>
        <begin position="163"/>
        <end position="172"/>
    </location>
</feature>